<dbReference type="EMBL" id="KB445551">
    <property type="protein sequence ID" value="EMC99877.1"/>
    <property type="molecule type" value="Genomic_DNA"/>
</dbReference>
<evidence type="ECO:0000256" key="1">
    <source>
        <dbReference type="SAM" id="MobiDB-lite"/>
    </source>
</evidence>
<accession>M2LYU9</accession>
<dbReference type="RefSeq" id="XP_007672997.1">
    <property type="nucleotide sequence ID" value="XM_007674807.1"/>
</dbReference>
<dbReference type="AlphaFoldDB" id="M2LYU9"/>
<keyword evidence="3" id="KW-1185">Reference proteome</keyword>
<evidence type="ECO:0000313" key="3">
    <source>
        <dbReference type="Proteomes" id="UP000011761"/>
    </source>
</evidence>
<proteinExistence type="predicted"/>
<dbReference type="HOGENOM" id="CLU_2489282_0_0_1"/>
<organism evidence="2 3">
    <name type="scientific">Baudoinia panamericana (strain UAMH 10762)</name>
    <name type="common">Angels' share fungus</name>
    <name type="synonym">Baudoinia compniacensis (strain UAMH 10762)</name>
    <dbReference type="NCBI Taxonomy" id="717646"/>
    <lineage>
        <taxon>Eukaryota</taxon>
        <taxon>Fungi</taxon>
        <taxon>Dikarya</taxon>
        <taxon>Ascomycota</taxon>
        <taxon>Pezizomycotina</taxon>
        <taxon>Dothideomycetes</taxon>
        <taxon>Dothideomycetidae</taxon>
        <taxon>Mycosphaerellales</taxon>
        <taxon>Teratosphaeriaceae</taxon>
        <taxon>Baudoinia</taxon>
    </lineage>
</organism>
<feature type="region of interest" description="Disordered" evidence="1">
    <location>
        <begin position="68"/>
        <end position="87"/>
    </location>
</feature>
<gene>
    <name evidence="2" type="ORF">BAUCODRAFT_30288</name>
</gene>
<evidence type="ECO:0000313" key="2">
    <source>
        <dbReference type="EMBL" id="EMC99877.1"/>
    </source>
</evidence>
<feature type="region of interest" description="Disordered" evidence="1">
    <location>
        <begin position="1"/>
        <end position="24"/>
    </location>
</feature>
<name>M2LYU9_BAUPA</name>
<feature type="non-terminal residue" evidence="2">
    <location>
        <position position="87"/>
    </location>
</feature>
<dbReference type="KEGG" id="bcom:BAUCODRAFT_30288"/>
<dbReference type="Proteomes" id="UP000011761">
    <property type="component" value="Unassembled WGS sequence"/>
</dbReference>
<dbReference type="GeneID" id="19111181"/>
<reference evidence="2 3" key="1">
    <citation type="journal article" date="2012" name="PLoS Pathog.">
        <title>Diverse lifestyles and strategies of plant pathogenesis encoded in the genomes of eighteen Dothideomycetes fungi.</title>
        <authorList>
            <person name="Ohm R.A."/>
            <person name="Feau N."/>
            <person name="Henrissat B."/>
            <person name="Schoch C.L."/>
            <person name="Horwitz B.A."/>
            <person name="Barry K.W."/>
            <person name="Condon B.J."/>
            <person name="Copeland A.C."/>
            <person name="Dhillon B."/>
            <person name="Glaser F."/>
            <person name="Hesse C.N."/>
            <person name="Kosti I."/>
            <person name="LaButti K."/>
            <person name="Lindquist E.A."/>
            <person name="Lucas S."/>
            <person name="Salamov A.A."/>
            <person name="Bradshaw R.E."/>
            <person name="Ciuffetti L."/>
            <person name="Hamelin R.C."/>
            <person name="Kema G.H.J."/>
            <person name="Lawrence C."/>
            <person name="Scott J.A."/>
            <person name="Spatafora J.W."/>
            <person name="Turgeon B.G."/>
            <person name="de Wit P.J.G.M."/>
            <person name="Zhong S."/>
            <person name="Goodwin S.B."/>
            <person name="Grigoriev I.V."/>
        </authorList>
    </citation>
    <scope>NUCLEOTIDE SEQUENCE [LARGE SCALE GENOMIC DNA]</scope>
    <source>
        <strain evidence="2 3">UAMH 10762</strain>
    </source>
</reference>
<sequence>MPLRPRHVGLAAHSSNEDTGPSVKTGADLVKKYGVPPGVLAAAFRELTERGHPLTQDELDAVARKAREEREAREAETAKEEAVANGV</sequence>
<protein>
    <submittedName>
        <fullName evidence="2">Uncharacterized protein</fullName>
    </submittedName>
</protein>